<sequence length="534" mass="59124">MSPVEEFDVVVIGGGPGGSMAATLLSDAGKRVVLFESAKFPRYHIGESLLSGTADLMKRIGVLETLENDGYIKKYGVEWVWGEQREPWKVYFKDALAMPYDYGYQVERSSFDELLLNNAREHGVDAREEHRVADFAIADDGTVTVDYEATAEGRRGRVTARWIVDASGQGGLVTKRLHEQQWDTSLQNMAIWSYWRGADRGEGLDRGNTFLPTFSDGWWWFIPLRDDITSIGAVVDRQAFNENKGIGLEAYYKECLEKTPEIAARLEGAEQVDTVRVQRDWSYIYDKFAGDGYIAVGDAACFIDPLFSTGVHLAMLSGFLAAATVNTVLDKPELDRARVLEFYENAYRKEFARLRAQVYFLYSGHGSSKDSYFWHARSQFDVPGLAPEKAFISLIAGAFTHRSWYRRYLERLDVPEELRGTIEGIFEGKSTGVGVDVETPLTAGSAVIVDDLAIDGAYLREARSLSTPDGAVVPLSPALEALLAGADGHRTGTQLIDLLVESGVSTPDQAQALVHEAVSYGFLTTAREAPDGVR</sequence>
<dbReference type="SUPFAM" id="SSF51905">
    <property type="entry name" value="FAD/NAD(P)-binding domain"/>
    <property type="match status" value="1"/>
</dbReference>
<name>A0A3N1CYS6_9ACTN</name>
<dbReference type="Gene3D" id="3.30.9.100">
    <property type="match status" value="1"/>
</dbReference>
<dbReference type="Pfam" id="PF04820">
    <property type="entry name" value="Trp_halogenase"/>
    <property type="match status" value="2"/>
</dbReference>
<reference evidence="2 3" key="1">
    <citation type="submission" date="2018-11" db="EMBL/GenBank/DDBJ databases">
        <title>Sequencing the genomes of 1000 actinobacteria strains.</title>
        <authorList>
            <person name="Klenk H.-P."/>
        </authorList>
    </citation>
    <scope>NUCLEOTIDE SEQUENCE [LARGE SCALE GENOMIC DNA]</scope>
    <source>
        <strain evidence="2 3">DSM 44254</strain>
    </source>
</reference>
<dbReference type="InterPro" id="IPR050816">
    <property type="entry name" value="Flavin-dep_Halogenase_NPB"/>
</dbReference>
<gene>
    <name evidence="2" type="ORF">EDD29_3996</name>
</gene>
<dbReference type="PANTHER" id="PTHR43747:SF1">
    <property type="entry name" value="SLR1998 PROTEIN"/>
    <property type="match status" value="1"/>
</dbReference>
<keyword evidence="3" id="KW-1185">Reference proteome</keyword>
<protein>
    <submittedName>
        <fullName evidence="2">Clorobiocin biosynthesis protein Clo-hal</fullName>
    </submittedName>
</protein>
<dbReference type="EMBL" id="RJKE01000001">
    <property type="protein sequence ID" value="ROO86429.1"/>
    <property type="molecule type" value="Genomic_DNA"/>
</dbReference>
<evidence type="ECO:0000313" key="2">
    <source>
        <dbReference type="EMBL" id="ROO86429.1"/>
    </source>
</evidence>
<dbReference type="Gene3D" id="3.50.50.60">
    <property type="entry name" value="FAD/NAD(P)-binding domain"/>
    <property type="match status" value="1"/>
</dbReference>
<dbReference type="RefSeq" id="WP_170201471.1">
    <property type="nucleotide sequence ID" value="NZ_RJKE01000001.1"/>
</dbReference>
<evidence type="ECO:0000256" key="1">
    <source>
        <dbReference type="ARBA" id="ARBA00038396"/>
    </source>
</evidence>
<proteinExistence type="inferred from homology"/>
<dbReference type="GO" id="GO:0004497">
    <property type="term" value="F:monooxygenase activity"/>
    <property type="evidence" value="ECO:0007669"/>
    <property type="project" value="InterPro"/>
</dbReference>
<comment type="similarity">
    <text evidence="1">Belongs to the flavin-dependent halogenase family. Bacterial tryptophan halogenase subfamily.</text>
</comment>
<dbReference type="PANTHER" id="PTHR43747">
    <property type="entry name" value="FAD-BINDING PROTEIN"/>
    <property type="match status" value="1"/>
</dbReference>
<evidence type="ECO:0000313" key="3">
    <source>
        <dbReference type="Proteomes" id="UP000272400"/>
    </source>
</evidence>
<dbReference type="Proteomes" id="UP000272400">
    <property type="component" value="Unassembled WGS sequence"/>
</dbReference>
<organism evidence="2 3">
    <name type="scientific">Actinocorallia herbida</name>
    <dbReference type="NCBI Taxonomy" id="58109"/>
    <lineage>
        <taxon>Bacteria</taxon>
        <taxon>Bacillati</taxon>
        <taxon>Actinomycetota</taxon>
        <taxon>Actinomycetes</taxon>
        <taxon>Streptosporangiales</taxon>
        <taxon>Thermomonosporaceae</taxon>
        <taxon>Actinocorallia</taxon>
    </lineage>
</organism>
<dbReference type="PRINTS" id="PR00420">
    <property type="entry name" value="RNGMNOXGNASE"/>
</dbReference>
<accession>A0A3N1CYS6</accession>
<dbReference type="InterPro" id="IPR036188">
    <property type="entry name" value="FAD/NAD-bd_sf"/>
</dbReference>
<comment type="caution">
    <text evidence="2">The sequence shown here is derived from an EMBL/GenBank/DDBJ whole genome shotgun (WGS) entry which is preliminary data.</text>
</comment>
<dbReference type="InterPro" id="IPR006905">
    <property type="entry name" value="Flavin_halogenase"/>
</dbReference>
<dbReference type="AlphaFoldDB" id="A0A3N1CYS6"/>